<evidence type="ECO:0000313" key="2">
    <source>
        <dbReference type="Proteomes" id="UP000184096"/>
    </source>
</evidence>
<protein>
    <submittedName>
        <fullName evidence="1">Uncharacterized protein</fullName>
    </submittedName>
</protein>
<dbReference type="OrthoDB" id="8256309at2"/>
<dbReference type="Proteomes" id="UP000184096">
    <property type="component" value="Chromosome I"/>
</dbReference>
<dbReference type="AlphaFoldDB" id="A0A1M7TPI7"/>
<name>A0A1M7TPI7_9BRAD</name>
<sequence>MKWKRDRDLLIAQTMAFVQSVTGKPMDAERTFEARLPLASPDLPSTTVRPVDVLPARLSPINQSDLRDEIHRRVAAFRDRQQIFHRDRDEYCNAMMAKARASSEQALKARDHRPPKA</sequence>
<dbReference type="EMBL" id="LT670849">
    <property type="protein sequence ID" value="SHN72625.1"/>
    <property type="molecule type" value="Genomic_DNA"/>
</dbReference>
<gene>
    <name evidence="1" type="ORF">SAMN05444170_2304</name>
</gene>
<reference evidence="2" key="1">
    <citation type="submission" date="2016-11" db="EMBL/GenBank/DDBJ databases">
        <authorList>
            <person name="Varghese N."/>
            <person name="Submissions S."/>
        </authorList>
    </citation>
    <scope>NUCLEOTIDE SEQUENCE [LARGE SCALE GENOMIC DNA]</scope>
    <source>
        <strain evidence="2">GAS401</strain>
    </source>
</reference>
<keyword evidence="2" id="KW-1185">Reference proteome</keyword>
<dbReference type="RefSeq" id="WP_072817988.1">
    <property type="nucleotide sequence ID" value="NZ_LT670849.1"/>
</dbReference>
<evidence type="ECO:0000313" key="1">
    <source>
        <dbReference type="EMBL" id="SHN72625.1"/>
    </source>
</evidence>
<organism evidence="1 2">
    <name type="scientific">Bradyrhizobium erythrophlei</name>
    <dbReference type="NCBI Taxonomy" id="1437360"/>
    <lineage>
        <taxon>Bacteria</taxon>
        <taxon>Pseudomonadati</taxon>
        <taxon>Pseudomonadota</taxon>
        <taxon>Alphaproteobacteria</taxon>
        <taxon>Hyphomicrobiales</taxon>
        <taxon>Nitrobacteraceae</taxon>
        <taxon>Bradyrhizobium</taxon>
    </lineage>
</organism>
<proteinExistence type="predicted"/>
<accession>A0A1M7TPI7</accession>